<dbReference type="Pfam" id="PF08613">
    <property type="entry name" value="Cyclin"/>
    <property type="match status" value="1"/>
</dbReference>
<dbReference type="EMBL" id="RYZI01000400">
    <property type="protein sequence ID" value="RWA05775.1"/>
    <property type="molecule type" value="Genomic_DNA"/>
</dbReference>
<evidence type="ECO:0008006" key="4">
    <source>
        <dbReference type="Google" id="ProtNLM"/>
    </source>
</evidence>
<dbReference type="GO" id="GO:0016538">
    <property type="term" value="F:cyclin-dependent protein serine/threonine kinase regulator activity"/>
    <property type="evidence" value="ECO:0007669"/>
    <property type="project" value="TreeGrafter"/>
</dbReference>
<feature type="region of interest" description="Disordered" evidence="1">
    <location>
        <begin position="124"/>
        <end position="162"/>
    </location>
</feature>
<feature type="region of interest" description="Disordered" evidence="1">
    <location>
        <begin position="449"/>
        <end position="470"/>
    </location>
</feature>
<evidence type="ECO:0000313" key="3">
    <source>
        <dbReference type="Proteomes" id="UP000286045"/>
    </source>
</evidence>
<dbReference type="PANTHER" id="PTHR15615:SF118">
    <property type="entry name" value="CYCLIN, HYPOTHETICAL (EUROFUNG)"/>
    <property type="match status" value="1"/>
</dbReference>
<dbReference type="STRING" id="363999.A0A439CUF9"/>
<dbReference type="InterPro" id="IPR013922">
    <property type="entry name" value="Cyclin_PHO80-like"/>
</dbReference>
<reference evidence="2 3" key="1">
    <citation type="submission" date="2018-12" db="EMBL/GenBank/DDBJ databases">
        <title>Draft genome sequence of Xylaria grammica IHI A82.</title>
        <authorList>
            <person name="Buettner E."/>
            <person name="Kellner H."/>
        </authorList>
    </citation>
    <scope>NUCLEOTIDE SEQUENCE [LARGE SCALE GENOMIC DNA]</scope>
    <source>
        <strain evidence="2 3">IHI A82</strain>
    </source>
</reference>
<dbReference type="Proteomes" id="UP000286045">
    <property type="component" value="Unassembled WGS sequence"/>
</dbReference>
<dbReference type="GO" id="GO:0000307">
    <property type="term" value="C:cyclin-dependent protein kinase holoenzyme complex"/>
    <property type="evidence" value="ECO:0007669"/>
    <property type="project" value="TreeGrafter"/>
</dbReference>
<gene>
    <name evidence="2" type="ORF">EKO27_g9326</name>
</gene>
<accession>A0A439CUF9</accession>
<dbReference type="PANTHER" id="PTHR15615">
    <property type="match status" value="1"/>
</dbReference>
<evidence type="ECO:0000313" key="2">
    <source>
        <dbReference type="EMBL" id="RWA05775.1"/>
    </source>
</evidence>
<comment type="caution">
    <text evidence="2">The sequence shown here is derived from an EMBL/GenBank/DDBJ whole genome shotgun (WGS) entry which is preliminary data.</text>
</comment>
<evidence type="ECO:0000256" key="1">
    <source>
        <dbReference type="SAM" id="MobiDB-lite"/>
    </source>
</evidence>
<dbReference type="Gene3D" id="1.10.472.10">
    <property type="entry name" value="Cyclin-like"/>
    <property type="match status" value="1"/>
</dbReference>
<sequence length="656" mass="71855">MSSITTYSQQFHRLPPSPSYLVGYPQRDIPPLLSLGKLRGSFVAQETGPYAGGLRTPPAEDDMSAAYHNPVVIGNTYDTHVSLARHPNALLPSSRTGSSAIYDAAVNPFSRPQSQSQLPPQLLTTLPVRPQPSSRASRTSTQPPTPTLAGTLDSHSREGTVSSDEDLTMVMHSLKLPKCISPHGGSLPDFAALMTCFFWFETMDTIDAAEKISTHRSSDPLPQLSQYTEPLPAYKKWVQAILSTTQVTQNVVLLALLFVYRLKKTNPRVHGNPGSEYRLLTVALMLGNKFLDDNTYTNKTWAEVSGISVKEIHVMEVEFLSNMRYGLLTSKEHWQEWLRKLACYHQYCERARAEEAARQVQPAPTHLSPNQKRFTPPLPSPTAILPTSMHGASSLVAAYSPSSAQHHGWDNVYHATPVMSPLAVKPSLGHSLVRKRSWEGGDAVEPAVKKVSRAPQAPVPSMRPIVGSTDPVRLPAPQLTLDTSQATLPNTYGSSNYQAQSMVSLPPLNPGVRAMSTVYSTPTSTWATAGSVSSTCGPQTPSFALPPNYGTPTKRHSPSSVAPFGSSPLAEVYASHTPISNSPSVYLQRRPSPYKPVRRVNTLLNPPPSIPLSEYHLGSSQMHYQPIGRRNDLRSGIVPEFLPGYGHQRHQLHPYQ</sequence>
<dbReference type="GO" id="GO:0019901">
    <property type="term" value="F:protein kinase binding"/>
    <property type="evidence" value="ECO:0007669"/>
    <property type="project" value="InterPro"/>
</dbReference>
<dbReference type="CDD" id="cd20557">
    <property type="entry name" value="CYCLIN_ScPCL1-like"/>
    <property type="match status" value="1"/>
</dbReference>
<proteinExistence type="predicted"/>
<name>A0A439CUF9_9PEZI</name>
<organism evidence="2 3">
    <name type="scientific">Xylaria grammica</name>
    <dbReference type="NCBI Taxonomy" id="363999"/>
    <lineage>
        <taxon>Eukaryota</taxon>
        <taxon>Fungi</taxon>
        <taxon>Dikarya</taxon>
        <taxon>Ascomycota</taxon>
        <taxon>Pezizomycotina</taxon>
        <taxon>Sordariomycetes</taxon>
        <taxon>Xylariomycetidae</taxon>
        <taxon>Xylariales</taxon>
        <taxon>Xylariaceae</taxon>
        <taxon>Xylaria</taxon>
    </lineage>
</organism>
<dbReference type="AlphaFoldDB" id="A0A439CUF9"/>
<dbReference type="GO" id="GO:0005634">
    <property type="term" value="C:nucleus"/>
    <property type="evidence" value="ECO:0007669"/>
    <property type="project" value="TreeGrafter"/>
</dbReference>
<protein>
    <recommendedName>
        <fullName evidence="4">Cyclin N-terminal domain-containing protein</fullName>
    </recommendedName>
</protein>
<keyword evidence="3" id="KW-1185">Reference proteome</keyword>
<feature type="compositionally biased region" description="Polar residues" evidence="1">
    <location>
        <begin position="131"/>
        <end position="142"/>
    </location>
</feature>